<proteinExistence type="predicted"/>
<reference evidence="1" key="1">
    <citation type="submission" date="2025-08" db="UniProtKB">
        <authorList>
            <consortium name="Ensembl"/>
        </authorList>
    </citation>
    <scope>IDENTIFICATION</scope>
</reference>
<evidence type="ECO:0000313" key="1">
    <source>
        <dbReference type="Ensembl" id="ENSCCRP00015025913.1"/>
    </source>
</evidence>
<accession>A0A8C1TRP2</accession>
<sequence>MISSSCPQCSAGPEVADDSKCHQHLLSSSVAPCLETQALSRPSCLATQVQIRPSCAVALGWRPSCAVALGLWPSCAVALGWRPSCAVALGWRPSCAVALGWRPSCAVALAPQPGREHSWESLRSGSTWKSNPTMSPRPSWALALGWRPSGLVAWMAPPCNLLVAKGVWAITVVLCCFDRSDCWAGDTKI</sequence>
<dbReference type="Ensembl" id="ENSCCRT00015026840.1">
    <property type="protein sequence ID" value="ENSCCRP00015025913.1"/>
    <property type="gene ID" value="ENSCCRG00015010969.1"/>
</dbReference>
<dbReference type="PANTHER" id="PTHR37492:SF4">
    <property type="entry name" value="TSC22 DOMAIN FAMILY PROTEIN 3 ISOFORM X1"/>
    <property type="match status" value="1"/>
</dbReference>
<name>A0A8C1TRP2_CYPCA</name>
<organism evidence="1 2">
    <name type="scientific">Cyprinus carpio</name>
    <name type="common">Common carp</name>
    <dbReference type="NCBI Taxonomy" id="7962"/>
    <lineage>
        <taxon>Eukaryota</taxon>
        <taxon>Metazoa</taxon>
        <taxon>Chordata</taxon>
        <taxon>Craniata</taxon>
        <taxon>Vertebrata</taxon>
        <taxon>Euteleostomi</taxon>
        <taxon>Actinopterygii</taxon>
        <taxon>Neopterygii</taxon>
        <taxon>Teleostei</taxon>
        <taxon>Ostariophysi</taxon>
        <taxon>Cypriniformes</taxon>
        <taxon>Cyprinidae</taxon>
        <taxon>Cyprininae</taxon>
        <taxon>Cyprinus</taxon>
    </lineage>
</organism>
<dbReference type="AlphaFoldDB" id="A0A8C1TRP2"/>
<evidence type="ECO:0000313" key="2">
    <source>
        <dbReference type="Proteomes" id="UP000694700"/>
    </source>
</evidence>
<dbReference type="Proteomes" id="UP000694700">
    <property type="component" value="Unplaced"/>
</dbReference>
<protein>
    <submittedName>
        <fullName evidence="1">Uncharacterized protein</fullName>
    </submittedName>
</protein>
<dbReference type="PANTHER" id="PTHR37492">
    <property type="entry name" value="SI:CH211-171H4.7-RELATED"/>
    <property type="match status" value="1"/>
</dbReference>